<sequence length="175" mass="20826">MASLASKFRFLLKPKVIPTIEAISCRYSSFRSSPFIHDVDDSKVKYETSKDPVEWSFVERILPPKVVPNIIKKDEYLSEWRPQSEEVVNQPYFIQRNKNHMMPVYMKTSYRGMRRLTYLKKVQGDIWMLEKDLKEFLQKEQLKPIQAQVNEFVGYICFHGDYVNAIKYWLGQKGF</sequence>
<name>A0ABM1MM25_NICVS</name>
<comment type="similarity">
    <text evidence="2">Belongs to the mitochondrion-specific ribosomal protein mL49 family.</text>
</comment>
<evidence type="ECO:0000256" key="4">
    <source>
        <dbReference type="ARBA" id="ARBA00023128"/>
    </source>
</evidence>
<dbReference type="Proteomes" id="UP000695000">
    <property type="component" value="Unplaced"/>
</dbReference>
<accession>A0ABM1MM25</accession>
<evidence type="ECO:0000256" key="2">
    <source>
        <dbReference type="ARBA" id="ARBA00005677"/>
    </source>
</evidence>
<evidence type="ECO:0000313" key="9">
    <source>
        <dbReference type="RefSeq" id="XP_017775625.1"/>
    </source>
</evidence>
<comment type="subcellular location">
    <subcellularLocation>
        <location evidence="1">Mitochondrion</location>
    </subcellularLocation>
</comment>
<evidence type="ECO:0000256" key="7">
    <source>
        <dbReference type="ARBA" id="ARBA00035545"/>
    </source>
</evidence>
<dbReference type="GeneID" id="108561977"/>
<keyword evidence="4" id="KW-0496">Mitochondrion</keyword>
<dbReference type="InterPro" id="IPR007740">
    <property type="entry name" value="Ribosomal_mL49"/>
</dbReference>
<keyword evidence="3 9" id="KW-0689">Ribosomal protein</keyword>
<dbReference type="PANTHER" id="PTHR13477:SF0">
    <property type="entry name" value="LARGE RIBOSOMAL SUBUNIT PROTEIN ML49"/>
    <property type="match status" value="1"/>
</dbReference>
<evidence type="ECO:0000256" key="6">
    <source>
        <dbReference type="ARBA" id="ARBA00035191"/>
    </source>
</evidence>
<protein>
    <recommendedName>
        <fullName evidence="6">Large ribosomal subunit protein mL49</fullName>
    </recommendedName>
    <alternativeName>
        <fullName evidence="7">39S ribosomal protein L49, mitochondrial</fullName>
    </alternativeName>
</protein>
<dbReference type="RefSeq" id="XP_017775625.1">
    <property type="nucleotide sequence ID" value="XM_017920136.1"/>
</dbReference>
<proteinExistence type="inferred from homology"/>
<keyword evidence="5" id="KW-0687">Ribonucleoprotein</keyword>
<reference evidence="9" key="1">
    <citation type="submission" date="2025-08" db="UniProtKB">
        <authorList>
            <consortium name="RefSeq"/>
        </authorList>
    </citation>
    <scope>IDENTIFICATION</scope>
    <source>
        <tissue evidence="9">Whole Larva</tissue>
    </source>
</reference>
<evidence type="ECO:0000256" key="3">
    <source>
        <dbReference type="ARBA" id="ARBA00022980"/>
    </source>
</evidence>
<organism evidence="8 9">
    <name type="scientific">Nicrophorus vespilloides</name>
    <name type="common">Boreal carrion beetle</name>
    <dbReference type="NCBI Taxonomy" id="110193"/>
    <lineage>
        <taxon>Eukaryota</taxon>
        <taxon>Metazoa</taxon>
        <taxon>Ecdysozoa</taxon>
        <taxon>Arthropoda</taxon>
        <taxon>Hexapoda</taxon>
        <taxon>Insecta</taxon>
        <taxon>Pterygota</taxon>
        <taxon>Neoptera</taxon>
        <taxon>Endopterygota</taxon>
        <taxon>Coleoptera</taxon>
        <taxon>Polyphaga</taxon>
        <taxon>Staphyliniformia</taxon>
        <taxon>Silphidae</taxon>
        <taxon>Nicrophorinae</taxon>
        <taxon>Nicrophorus</taxon>
    </lineage>
</organism>
<evidence type="ECO:0000256" key="1">
    <source>
        <dbReference type="ARBA" id="ARBA00004173"/>
    </source>
</evidence>
<dbReference type="PANTHER" id="PTHR13477">
    <property type="entry name" value="MITOCHONDRIAL 39S RIBOSOMAL PROTEIN L49"/>
    <property type="match status" value="1"/>
</dbReference>
<dbReference type="Gene3D" id="3.30.780.10">
    <property type="entry name" value="SUI1-like domain"/>
    <property type="match status" value="1"/>
</dbReference>
<keyword evidence="8" id="KW-1185">Reference proteome</keyword>
<evidence type="ECO:0000256" key="5">
    <source>
        <dbReference type="ARBA" id="ARBA00023274"/>
    </source>
</evidence>
<dbReference type="GO" id="GO:0005840">
    <property type="term" value="C:ribosome"/>
    <property type="evidence" value="ECO:0007669"/>
    <property type="project" value="UniProtKB-KW"/>
</dbReference>
<evidence type="ECO:0000313" key="8">
    <source>
        <dbReference type="Proteomes" id="UP000695000"/>
    </source>
</evidence>
<dbReference type="Pfam" id="PF05046">
    <property type="entry name" value="Img2"/>
    <property type="match status" value="1"/>
</dbReference>
<gene>
    <name evidence="9" type="primary">LOC108561977</name>
</gene>